<name>A0A091CSG9_FUKDA</name>
<feature type="compositionally biased region" description="Basic and acidic residues" evidence="1">
    <location>
        <begin position="82"/>
        <end position="95"/>
    </location>
</feature>
<reference evidence="3 4" key="1">
    <citation type="submission" date="2013-11" db="EMBL/GenBank/DDBJ databases">
        <title>The Damaraland mole rat (Fukomys damarensis) genome and evolution of African mole rats.</title>
        <authorList>
            <person name="Gladyshev V.N."/>
            <person name="Fang X."/>
        </authorList>
    </citation>
    <scope>NUCLEOTIDE SEQUENCE [LARGE SCALE GENOMIC DNA]</scope>
    <source>
        <tissue evidence="3">Liver</tissue>
    </source>
</reference>
<keyword evidence="4" id="KW-1185">Reference proteome</keyword>
<dbReference type="Proteomes" id="UP000028990">
    <property type="component" value="Unassembled WGS sequence"/>
</dbReference>
<dbReference type="EMBL" id="KN124757">
    <property type="protein sequence ID" value="KFO20410.1"/>
    <property type="molecule type" value="Genomic_DNA"/>
</dbReference>
<sequence>MAPCPAGGTAELSLGPLLLTGCSLLFPSSAQTLKGADRRPEGIGEVSKMCAEHLPGPGEQKEDAAPGEDRGGSCSADSQPLEDGRGAVQQKHERPLWASPMLGTGWAGSVMGPQEKGHICRAKSGDDGSDQEEVDSRGVRHWEDMVSAMAVDCEGF</sequence>
<proteinExistence type="predicted"/>
<gene>
    <name evidence="3" type="ORF">H920_18181</name>
</gene>
<evidence type="ECO:0000313" key="4">
    <source>
        <dbReference type="Proteomes" id="UP000028990"/>
    </source>
</evidence>
<organism evidence="3 4">
    <name type="scientific">Fukomys damarensis</name>
    <name type="common">Damaraland mole rat</name>
    <name type="synonym">Cryptomys damarensis</name>
    <dbReference type="NCBI Taxonomy" id="885580"/>
    <lineage>
        <taxon>Eukaryota</taxon>
        <taxon>Metazoa</taxon>
        <taxon>Chordata</taxon>
        <taxon>Craniata</taxon>
        <taxon>Vertebrata</taxon>
        <taxon>Euteleostomi</taxon>
        <taxon>Mammalia</taxon>
        <taxon>Eutheria</taxon>
        <taxon>Euarchontoglires</taxon>
        <taxon>Glires</taxon>
        <taxon>Rodentia</taxon>
        <taxon>Hystricomorpha</taxon>
        <taxon>Bathyergidae</taxon>
        <taxon>Fukomys</taxon>
    </lineage>
</organism>
<keyword evidence="2" id="KW-0732">Signal</keyword>
<feature type="compositionally biased region" description="Basic and acidic residues" evidence="1">
    <location>
        <begin position="59"/>
        <end position="71"/>
    </location>
</feature>
<protein>
    <submittedName>
        <fullName evidence="3">Uncharacterized protein</fullName>
    </submittedName>
</protein>
<evidence type="ECO:0000313" key="3">
    <source>
        <dbReference type="EMBL" id="KFO20410.1"/>
    </source>
</evidence>
<feature type="region of interest" description="Disordered" evidence="1">
    <location>
        <begin position="32"/>
        <end position="138"/>
    </location>
</feature>
<feature type="signal peptide" evidence="2">
    <location>
        <begin position="1"/>
        <end position="30"/>
    </location>
</feature>
<dbReference type="AlphaFoldDB" id="A0A091CSG9"/>
<feature type="chain" id="PRO_5001872632" evidence="2">
    <location>
        <begin position="31"/>
        <end position="156"/>
    </location>
</feature>
<accession>A0A091CSG9</accession>
<evidence type="ECO:0000256" key="1">
    <source>
        <dbReference type="SAM" id="MobiDB-lite"/>
    </source>
</evidence>
<feature type="compositionally biased region" description="Basic and acidic residues" evidence="1">
    <location>
        <begin position="115"/>
        <end position="126"/>
    </location>
</feature>
<evidence type="ECO:0000256" key="2">
    <source>
        <dbReference type="SAM" id="SignalP"/>
    </source>
</evidence>